<sequence length="349" mass="36118">PPSANRAMVQVFVGGVAQASTSYTVDGTAIVFVSPPPDGVPIHARVLGGLNLLDGDVSALTAKPAGATVERAISQKLGERLSVFDIAGVVADGVADDRTALALFFATTTRRPGPLYVPESAKVYLGSSLTIPKGWTLVGPGGHGGLQDAATKSYYDLGGQLKLGAATITLNERAGLRGLLVIRAGLTQPVPNATVAATIPGQMTGTAIQFAGDDVVVVDCMVLGFEMGIDTGGKQRPVVHFVGIDAHNGMRIPGGFDIGRISAVHAWPYLTAYVPGVGGGSEVAAAPLRRTGYGFRVSNDVSGPADWFSLTDCFSFGHVQGYVLNNVSNVTLIRCQADYTTPAVGGRRR</sequence>
<organism evidence="1">
    <name type="scientific">Azospirillum brasilense</name>
    <dbReference type="NCBI Taxonomy" id="192"/>
    <lineage>
        <taxon>Bacteria</taxon>
        <taxon>Pseudomonadati</taxon>
        <taxon>Pseudomonadota</taxon>
        <taxon>Alphaproteobacteria</taxon>
        <taxon>Rhodospirillales</taxon>
        <taxon>Azospirillaceae</taxon>
        <taxon>Azospirillum</taxon>
    </lineage>
</organism>
<dbReference type="InterPro" id="IPR011050">
    <property type="entry name" value="Pectin_lyase_fold/virulence"/>
</dbReference>
<name>A0A0D3S039_AZOBR</name>
<dbReference type="Gene3D" id="2.160.20.10">
    <property type="entry name" value="Single-stranded right-handed beta-helix, Pectin lyase-like"/>
    <property type="match status" value="1"/>
</dbReference>
<dbReference type="SUPFAM" id="SSF51126">
    <property type="entry name" value="Pectin lyase-like"/>
    <property type="match status" value="1"/>
</dbReference>
<dbReference type="InterPro" id="IPR012334">
    <property type="entry name" value="Pectin_lyas_fold"/>
</dbReference>
<accession>A0A0D3S039</accession>
<reference evidence="1" key="1">
    <citation type="submission" date="2014-10" db="EMBL/GenBank/DDBJ databases">
        <title>Primers for PCR amplification of glycopolymer biosynthesis genes of Azospirillum brasilense strains possessing linear D-rhamnan O-polysaccharide.</title>
        <authorList>
            <person name="Katsy E.I."/>
            <person name="Petrova L.P."/>
            <person name="Prilipov A.G."/>
        </authorList>
    </citation>
    <scope>NUCLEOTIDE SEQUENCE</scope>
    <source>
        <strain evidence="1">SR15</strain>
    </source>
</reference>
<proteinExistence type="predicted"/>
<feature type="non-terminal residue" evidence="1">
    <location>
        <position position="349"/>
    </location>
</feature>
<protein>
    <submittedName>
        <fullName evidence="1">Uncharacterized protein</fullName>
    </submittedName>
</protein>
<feature type="non-terminal residue" evidence="1">
    <location>
        <position position="1"/>
    </location>
</feature>
<dbReference type="AlphaFoldDB" id="A0A0D3S039"/>
<dbReference type="EMBL" id="KM881420">
    <property type="protein sequence ID" value="AJS18486.1"/>
    <property type="molecule type" value="Genomic_DNA"/>
</dbReference>
<evidence type="ECO:0000313" key="1">
    <source>
        <dbReference type="EMBL" id="AJS18486.1"/>
    </source>
</evidence>